<feature type="non-terminal residue" evidence="8">
    <location>
        <position position="172"/>
    </location>
</feature>
<gene>
    <name evidence="8" type="ORF">METZ01_LOCUS220952</name>
</gene>
<evidence type="ECO:0000256" key="1">
    <source>
        <dbReference type="ARBA" id="ARBA00022598"/>
    </source>
</evidence>
<evidence type="ECO:0000256" key="6">
    <source>
        <dbReference type="ARBA" id="ARBA00022962"/>
    </source>
</evidence>
<dbReference type="NCBIfam" id="TIGR00888">
    <property type="entry name" value="guaA_Nterm"/>
    <property type="match status" value="1"/>
</dbReference>
<dbReference type="EMBL" id="UINC01052596">
    <property type="protein sequence ID" value="SVB68098.1"/>
    <property type="molecule type" value="Genomic_DNA"/>
</dbReference>
<dbReference type="InterPro" id="IPR004739">
    <property type="entry name" value="GMP_synth_GATase"/>
</dbReference>
<evidence type="ECO:0000259" key="7">
    <source>
        <dbReference type="Pfam" id="PF00117"/>
    </source>
</evidence>
<proteinExistence type="predicted"/>
<accession>A0A382FYH4</accession>
<feature type="domain" description="Glutamine amidotransferase" evidence="7">
    <location>
        <begin position="19"/>
        <end position="166"/>
    </location>
</feature>
<evidence type="ECO:0000256" key="4">
    <source>
        <dbReference type="ARBA" id="ARBA00022755"/>
    </source>
</evidence>
<keyword evidence="2" id="KW-0547">Nucleotide-binding</keyword>
<dbReference type="GO" id="GO:0005829">
    <property type="term" value="C:cytosol"/>
    <property type="evidence" value="ECO:0007669"/>
    <property type="project" value="TreeGrafter"/>
</dbReference>
<dbReference type="SUPFAM" id="SSF52317">
    <property type="entry name" value="Class I glutamine amidotransferase-like"/>
    <property type="match status" value="1"/>
</dbReference>
<dbReference type="InterPro" id="IPR029062">
    <property type="entry name" value="Class_I_gatase-like"/>
</dbReference>
<keyword evidence="6" id="KW-0315">Glutamine amidotransferase</keyword>
<dbReference type="InterPro" id="IPR017926">
    <property type="entry name" value="GATASE"/>
</dbReference>
<dbReference type="AlphaFoldDB" id="A0A382FYH4"/>
<keyword evidence="5" id="KW-0067">ATP-binding</keyword>
<sequence>VKTGIRVPENQPLDSGRILILDYGSQYTQLIARRVREAGVYSEIHPCDLDIDALRAFRPSGIILSGGPDSVEDGTAPGVSDAVLELQVPLLGICYGMQALAQKLGGVVQSSSEREFGYAEVEVSQDDELLGGLARSGEALKVWMSHGDRVESLPNGFKSIAVSGNSLFAAMA</sequence>
<dbReference type="GO" id="GO:0003921">
    <property type="term" value="F:GMP synthase activity"/>
    <property type="evidence" value="ECO:0007669"/>
    <property type="project" value="TreeGrafter"/>
</dbReference>
<organism evidence="8">
    <name type="scientific">marine metagenome</name>
    <dbReference type="NCBI Taxonomy" id="408172"/>
    <lineage>
        <taxon>unclassified sequences</taxon>
        <taxon>metagenomes</taxon>
        <taxon>ecological metagenomes</taxon>
    </lineage>
</organism>
<reference evidence="8" key="1">
    <citation type="submission" date="2018-05" db="EMBL/GenBank/DDBJ databases">
        <authorList>
            <person name="Lanie J.A."/>
            <person name="Ng W.-L."/>
            <person name="Kazmierczak K.M."/>
            <person name="Andrzejewski T.M."/>
            <person name="Davidsen T.M."/>
            <person name="Wayne K.J."/>
            <person name="Tettelin H."/>
            <person name="Glass J.I."/>
            <person name="Rusch D."/>
            <person name="Podicherti R."/>
            <person name="Tsui H.-C.T."/>
            <person name="Winkler M.E."/>
        </authorList>
    </citation>
    <scope>NUCLEOTIDE SEQUENCE</scope>
</reference>
<dbReference type="PRINTS" id="PR00099">
    <property type="entry name" value="CPSGATASE"/>
</dbReference>
<feature type="non-terminal residue" evidence="8">
    <location>
        <position position="1"/>
    </location>
</feature>
<dbReference type="PANTHER" id="PTHR11922">
    <property type="entry name" value="GMP SYNTHASE-RELATED"/>
    <property type="match status" value="1"/>
</dbReference>
<dbReference type="Pfam" id="PF00117">
    <property type="entry name" value="GATase"/>
    <property type="match status" value="1"/>
</dbReference>
<dbReference type="CDD" id="cd01742">
    <property type="entry name" value="GATase1_GMP_Synthase"/>
    <property type="match status" value="1"/>
</dbReference>
<evidence type="ECO:0000256" key="5">
    <source>
        <dbReference type="ARBA" id="ARBA00022840"/>
    </source>
</evidence>
<keyword evidence="3" id="KW-0332">GMP biosynthesis</keyword>
<keyword evidence="1" id="KW-0436">Ligase</keyword>
<dbReference type="Gene3D" id="3.40.50.880">
    <property type="match status" value="1"/>
</dbReference>
<dbReference type="PROSITE" id="PS51273">
    <property type="entry name" value="GATASE_TYPE_1"/>
    <property type="match status" value="1"/>
</dbReference>
<evidence type="ECO:0000256" key="3">
    <source>
        <dbReference type="ARBA" id="ARBA00022749"/>
    </source>
</evidence>
<evidence type="ECO:0000256" key="2">
    <source>
        <dbReference type="ARBA" id="ARBA00022741"/>
    </source>
</evidence>
<protein>
    <recommendedName>
        <fullName evidence="7">Glutamine amidotransferase domain-containing protein</fullName>
    </recommendedName>
</protein>
<dbReference type="PANTHER" id="PTHR11922:SF2">
    <property type="entry name" value="GMP SYNTHASE [GLUTAMINE-HYDROLYZING]"/>
    <property type="match status" value="1"/>
</dbReference>
<name>A0A382FYH4_9ZZZZ</name>
<evidence type="ECO:0000313" key="8">
    <source>
        <dbReference type="EMBL" id="SVB68098.1"/>
    </source>
</evidence>
<keyword evidence="4" id="KW-0658">Purine biosynthesis</keyword>
<dbReference type="GO" id="GO:0005524">
    <property type="term" value="F:ATP binding"/>
    <property type="evidence" value="ECO:0007669"/>
    <property type="project" value="UniProtKB-KW"/>
</dbReference>